<dbReference type="PANTHER" id="PTHR30036:SF1">
    <property type="entry name" value="D-XYLOSE-BINDING PERIPLASMIC PROTEIN"/>
    <property type="match status" value="1"/>
</dbReference>
<comment type="subcellular location">
    <subcellularLocation>
        <location evidence="1">Cell envelope</location>
    </subcellularLocation>
</comment>
<reference evidence="5 6" key="1">
    <citation type="submission" date="2024-09" db="EMBL/GenBank/DDBJ databases">
        <authorList>
            <person name="Sun Q."/>
            <person name="Mori K."/>
        </authorList>
    </citation>
    <scope>NUCLEOTIDE SEQUENCE [LARGE SCALE GENOMIC DNA]</scope>
    <source>
        <strain evidence="5 6">TBRC 7907</strain>
    </source>
</reference>
<dbReference type="PROSITE" id="PS51257">
    <property type="entry name" value="PROKAR_LIPOPROTEIN"/>
    <property type="match status" value="1"/>
</dbReference>
<dbReference type="EMBL" id="JBHLZU010000004">
    <property type="protein sequence ID" value="MFB9903282.1"/>
    <property type="molecule type" value="Genomic_DNA"/>
</dbReference>
<comment type="caution">
    <text evidence="5">The sequence shown here is derived from an EMBL/GenBank/DDBJ whole genome shotgun (WGS) entry which is preliminary data.</text>
</comment>
<dbReference type="PANTHER" id="PTHR30036">
    <property type="entry name" value="D-XYLOSE-BINDING PERIPLASMIC PROTEIN"/>
    <property type="match status" value="1"/>
</dbReference>
<feature type="chain" id="PRO_5046909168" evidence="3">
    <location>
        <begin position="19"/>
        <end position="376"/>
    </location>
</feature>
<dbReference type="InterPro" id="IPR028082">
    <property type="entry name" value="Peripla_BP_I"/>
</dbReference>
<dbReference type="InterPro" id="IPR050555">
    <property type="entry name" value="Bact_Solute-Bind_Prot2"/>
</dbReference>
<evidence type="ECO:0000313" key="6">
    <source>
        <dbReference type="Proteomes" id="UP001589693"/>
    </source>
</evidence>
<dbReference type="SUPFAM" id="SSF53822">
    <property type="entry name" value="Periplasmic binding protein-like I"/>
    <property type="match status" value="1"/>
</dbReference>
<dbReference type="Pfam" id="PF13407">
    <property type="entry name" value="Peripla_BP_4"/>
    <property type="match status" value="1"/>
</dbReference>
<dbReference type="RefSeq" id="WP_377850416.1">
    <property type="nucleotide sequence ID" value="NZ_JBHLZU010000004.1"/>
</dbReference>
<proteinExistence type="predicted"/>
<name>A0ABV5ZQX4_9PSEU</name>
<evidence type="ECO:0000313" key="5">
    <source>
        <dbReference type="EMBL" id="MFB9903282.1"/>
    </source>
</evidence>
<dbReference type="Gene3D" id="3.40.50.2300">
    <property type="match status" value="2"/>
</dbReference>
<sequence length="376" mass="38456">MRSKTLALLAAGSGLALALTACGNNSANSGAGTQPSGGATSGGTGAKVGVILPDTKSSARWESFDRPLLDKALKAAGVEPIIQNAEGDTSKFSTIADSMISQGVKVLMITNLSDEGGAAIERKAKTAGIPVIDYDRLSLGGSADYYVSFNNTKVGQLQGQGLVDCLKGKANPQIIQINGGPEDNNATLFKNGALSVLKPKYDSGEFKLAGDQAIAKWDNQLGNTTFEQLLTANGGKVDGVLAANDGLAGAVITALKKAGLAGQVPVTGQDATEDGLAAILRGDQCMTVLKPIDQEANAAAQLAIALAKGDKAGADKLATATERDPKGNRDVKSILLTPELITKDNVKKATDSGFVKVADVCKGDVAEKCKQAGITK</sequence>
<keyword evidence="6" id="KW-1185">Reference proteome</keyword>
<keyword evidence="2 3" id="KW-0732">Signal</keyword>
<evidence type="ECO:0000256" key="2">
    <source>
        <dbReference type="ARBA" id="ARBA00022729"/>
    </source>
</evidence>
<accession>A0ABV5ZQX4</accession>
<dbReference type="InterPro" id="IPR025997">
    <property type="entry name" value="SBP_2_dom"/>
</dbReference>
<gene>
    <name evidence="5" type="ORF">ACFFQA_04960</name>
</gene>
<dbReference type="Proteomes" id="UP001589693">
    <property type="component" value="Unassembled WGS sequence"/>
</dbReference>
<evidence type="ECO:0000256" key="1">
    <source>
        <dbReference type="ARBA" id="ARBA00004196"/>
    </source>
</evidence>
<evidence type="ECO:0000256" key="3">
    <source>
        <dbReference type="SAM" id="SignalP"/>
    </source>
</evidence>
<feature type="domain" description="Periplasmic binding protein" evidence="4">
    <location>
        <begin position="51"/>
        <end position="311"/>
    </location>
</feature>
<feature type="signal peptide" evidence="3">
    <location>
        <begin position="1"/>
        <end position="18"/>
    </location>
</feature>
<organism evidence="5 6">
    <name type="scientific">Allokutzneria oryzae</name>
    <dbReference type="NCBI Taxonomy" id="1378989"/>
    <lineage>
        <taxon>Bacteria</taxon>
        <taxon>Bacillati</taxon>
        <taxon>Actinomycetota</taxon>
        <taxon>Actinomycetes</taxon>
        <taxon>Pseudonocardiales</taxon>
        <taxon>Pseudonocardiaceae</taxon>
        <taxon>Allokutzneria</taxon>
    </lineage>
</organism>
<protein>
    <submittedName>
        <fullName evidence="5">Substrate-binding domain-containing protein</fullName>
    </submittedName>
</protein>
<evidence type="ECO:0000259" key="4">
    <source>
        <dbReference type="Pfam" id="PF13407"/>
    </source>
</evidence>